<dbReference type="GO" id="GO:0000977">
    <property type="term" value="F:RNA polymerase II transcription regulatory region sequence-specific DNA binding"/>
    <property type="evidence" value="ECO:0007669"/>
    <property type="project" value="TreeGrafter"/>
</dbReference>
<dbReference type="STRING" id="8469.M7AJ27"/>
<dbReference type="GO" id="GO:0000981">
    <property type="term" value="F:DNA-binding transcription factor activity, RNA polymerase II-specific"/>
    <property type="evidence" value="ECO:0007669"/>
    <property type="project" value="TreeGrafter"/>
</dbReference>
<dbReference type="GO" id="GO:0005634">
    <property type="term" value="C:nucleus"/>
    <property type="evidence" value="ECO:0007669"/>
    <property type="project" value="TreeGrafter"/>
</dbReference>
<dbReference type="eggNOG" id="KOG1952">
    <property type="taxonomic scope" value="Eukaryota"/>
</dbReference>
<dbReference type="PANTHER" id="PTHR12360:SF1">
    <property type="entry name" value="NF-X1-TYPE ZINC FINGER PROTEIN NFXL1"/>
    <property type="match status" value="1"/>
</dbReference>
<name>M7AJ27_CHEMY</name>
<gene>
    <name evidence="1" type="ORF">UY3_17757</name>
</gene>
<reference evidence="2" key="1">
    <citation type="journal article" date="2013" name="Nat. Genet.">
        <title>The draft genomes of soft-shell turtle and green sea turtle yield insights into the development and evolution of the turtle-specific body plan.</title>
        <authorList>
            <person name="Wang Z."/>
            <person name="Pascual-Anaya J."/>
            <person name="Zadissa A."/>
            <person name="Li W."/>
            <person name="Niimura Y."/>
            <person name="Huang Z."/>
            <person name="Li C."/>
            <person name="White S."/>
            <person name="Xiong Z."/>
            <person name="Fang D."/>
            <person name="Wang B."/>
            <person name="Ming Y."/>
            <person name="Chen Y."/>
            <person name="Zheng Y."/>
            <person name="Kuraku S."/>
            <person name="Pignatelli M."/>
            <person name="Herrero J."/>
            <person name="Beal K."/>
            <person name="Nozawa M."/>
            <person name="Li Q."/>
            <person name="Wang J."/>
            <person name="Zhang H."/>
            <person name="Yu L."/>
            <person name="Shigenobu S."/>
            <person name="Wang J."/>
            <person name="Liu J."/>
            <person name="Flicek P."/>
            <person name="Searle S."/>
            <person name="Wang J."/>
            <person name="Kuratani S."/>
            <person name="Yin Y."/>
            <person name="Aken B."/>
            <person name="Zhang G."/>
            <person name="Irie N."/>
        </authorList>
    </citation>
    <scope>NUCLEOTIDE SEQUENCE [LARGE SCALE GENOMIC DNA]</scope>
</reference>
<protein>
    <submittedName>
        <fullName evidence="1">NF-X1-type zinc finger protein NFXL1</fullName>
    </submittedName>
</protein>
<dbReference type="PANTHER" id="PTHR12360">
    <property type="entry name" value="NUCLEAR TRANSCRIPTION FACTOR, X-BOX BINDING 1 NFX1"/>
    <property type="match status" value="1"/>
</dbReference>
<proteinExistence type="predicted"/>
<organism evidence="1 2">
    <name type="scientific">Chelonia mydas</name>
    <name type="common">Green sea-turtle</name>
    <name type="synonym">Chelonia agassizi</name>
    <dbReference type="NCBI Taxonomy" id="8469"/>
    <lineage>
        <taxon>Eukaryota</taxon>
        <taxon>Metazoa</taxon>
        <taxon>Chordata</taxon>
        <taxon>Craniata</taxon>
        <taxon>Vertebrata</taxon>
        <taxon>Euteleostomi</taxon>
        <taxon>Archelosauria</taxon>
        <taxon>Testudinata</taxon>
        <taxon>Testudines</taxon>
        <taxon>Cryptodira</taxon>
        <taxon>Durocryptodira</taxon>
        <taxon>Americhelydia</taxon>
        <taxon>Chelonioidea</taxon>
        <taxon>Cheloniidae</taxon>
        <taxon>Chelonia</taxon>
    </lineage>
</organism>
<dbReference type="InterPro" id="IPR034078">
    <property type="entry name" value="NFX1_fam"/>
</dbReference>
<dbReference type="Proteomes" id="UP000031443">
    <property type="component" value="Unassembled WGS sequence"/>
</dbReference>
<dbReference type="EMBL" id="KB594214">
    <property type="protein sequence ID" value="EMP25076.1"/>
    <property type="molecule type" value="Genomic_DNA"/>
</dbReference>
<evidence type="ECO:0000313" key="1">
    <source>
        <dbReference type="EMBL" id="EMP25076.1"/>
    </source>
</evidence>
<keyword evidence="2" id="KW-1185">Reference proteome</keyword>
<evidence type="ECO:0000313" key="2">
    <source>
        <dbReference type="Proteomes" id="UP000031443"/>
    </source>
</evidence>
<sequence length="241" mass="27539">MQWTELSSQKKFDEIKKANQAAAKKFVEDQFSSSSEEDEDSEGKHGKILAKTFTTYTNQTDDDFGKKDYPWPCPKCRFEYKRSETPTRYYCYCGKVEDPELDPWLVPHSCGQCFFCLVRKMYLLVEIVVTKFLNVESIGVRSVVIEVPVKFVDRKLKSSVVVESILNACRVINRICVRQSVQKFVIARSTNVRERTDSITHLRISTVNGPQIPQECKQYSHAAGTEMVEKQILESAAGDPA</sequence>
<dbReference type="AlphaFoldDB" id="M7AJ27"/>
<accession>M7AJ27</accession>